<accession>A0ABP8RVA3</accession>
<evidence type="ECO:0000313" key="6">
    <source>
        <dbReference type="Proteomes" id="UP001501598"/>
    </source>
</evidence>
<dbReference type="Pfam" id="PF03450">
    <property type="entry name" value="CO_deh_flav_C"/>
    <property type="match status" value="1"/>
</dbReference>
<keyword evidence="6" id="KW-1185">Reference proteome</keyword>
<dbReference type="EMBL" id="BAABGT010000060">
    <property type="protein sequence ID" value="GAA4550712.1"/>
    <property type="molecule type" value="Genomic_DNA"/>
</dbReference>
<dbReference type="SUPFAM" id="SSF56176">
    <property type="entry name" value="FAD-binding/transporter-associated domain-like"/>
    <property type="match status" value="1"/>
</dbReference>
<dbReference type="InterPro" id="IPR036318">
    <property type="entry name" value="FAD-bd_PCMH-like_sf"/>
</dbReference>
<name>A0ABP8RVA3_9PSEU</name>
<dbReference type="Proteomes" id="UP001501598">
    <property type="component" value="Unassembled WGS sequence"/>
</dbReference>
<dbReference type="InterPro" id="IPR005107">
    <property type="entry name" value="CO_DH_flav_C"/>
</dbReference>
<evidence type="ECO:0000256" key="2">
    <source>
        <dbReference type="ARBA" id="ARBA00022827"/>
    </source>
</evidence>
<dbReference type="Gene3D" id="3.30.390.50">
    <property type="entry name" value="CO dehydrogenase flavoprotein, C-terminal domain"/>
    <property type="match status" value="1"/>
</dbReference>
<evidence type="ECO:0000256" key="3">
    <source>
        <dbReference type="ARBA" id="ARBA00023002"/>
    </source>
</evidence>
<dbReference type="PROSITE" id="PS51387">
    <property type="entry name" value="FAD_PCMH"/>
    <property type="match status" value="1"/>
</dbReference>
<evidence type="ECO:0000313" key="5">
    <source>
        <dbReference type="EMBL" id="GAA4550712.1"/>
    </source>
</evidence>
<dbReference type="Pfam" id="PF00941">
    <property type="entry name" value="FAD_binding_5"/>
    <property type="match status" value="1"/>
</dbReference>
<dbReference type="InterPro" id="IPR051312">
    <property type="entry name" value="Diverse_Substr_Oxidored"/>
</dbReference>
<sequence length="288" mass="30547">MKPPVFKYCAARSVDEAVHVLTEHGDDVTILAGGQSLVPMLNMRMARPEVVLDINHVGEIAGVHANGRLSIGALTRQRVVEHSDVVAHHAPLLRDGVRHIGHPAIRARGTIGGSAAHADPASEIPAVLVALDASIILTGPNGDREVRAADFFVSVFTTAREPDEVLTRIDVPPASPTSRSAFLEVSRRHGDYALVGVGAQIDEDGDGRITSARIAITNVADVPFRARQAEDFLIGQQLGDPAVRLAAADAAAAALSPSGDQHASTEYRIDVSRTLVRRVLERIHGGAQ</sequence>
<keyword evidence="1" id="KW-0285">Flavoprotein</keyword>
<dbReference type="RefSeq" id="WP_345420941.1">
    <property type="nucleotide sequence ID" value="NZ_BAABGT010000060.1"/>
</dbReference>
<proteinExistence type="predicted"/>
<feature type="domain" description="FAD-binding PCMH-type" evidence="4">
    <location>
        <begin position="1"/>
        <end position="176"/>
    </location>
</feature>
<dbReference type="SUPFAM" id="SSF55447">
    <property type="entry name" value="CO dehydrogenase flavoprotein C-terminal domain-like"/>
    <property type="match status" value="1"/>
</dbReference>
<reference evidence="6" key="1">
    <citation type="journal article" date="2019" name="Int. J. Syst. Evol. Microbiol.">
        <title>The Global Catalogue of Microorganisms (GCM) 10K type strain sequencing project: providing services to taxonomists for standard genome sequencing and annotation.</title>
        <authorList>
            <consortium name="The Broad Institute Genomics Platform"/>
            <consortium name="The Broad Institute Genome Sequencing Center for Infectious Disease"/>
            <person name="Wu L."/>
            <person name="Ma J."/>
        </authorList>
    </citation>
    <scope>NUCLEOTIDE SEQUENCE [LARGE SCALE GENOMIC DNA]</scope>
    <source>
        <strain evidence="6">JCM 17906</strain>
    </source>
</reference>
<evidence type="ECO:0000256" key="1">
    <source>
        <dbReference type="ARBA" id="ARBA00022630"/>
    </source>
</evidence>
<dbReference type="PANTHER" id="PTHR42659">
    <property type="entry name" value="XANTHINE DEHYDROGENASE SUBUNIT C-RELATED"/>
    <property type="match status" value="1"/>
</dbReference>
<dbReference type="InterPro" id="IPR016167">
    <property type="entry name" value="FAD-bd_PCMH_sub1"/>
</dbReference>
<dbReference type="InterPro" id="IPR036683">
    <property type="entry name" value="CO_DH_flav_C_dom_sf"/>
</dbReference>
<protein>
    <submittedName>
        <fullName evidence="5">Xanthine dehydrogenase family protein subunit M</fullName>
    </submittedName>
</protein>
<comment type="caution">
    <text evidence="5">The sequence shown here is derived from an EMBL/GenBank/DDBJ whole genome shotgun (WGS) entry which is preliminary data.</text>
</comment>
<gene>
    <name evidence="5" type="ORF">GCM10023175_41280</name>
</gene>
<organism evidence="5 6">
    <name type="scientific">Pseudonocardia xishanensis</name>
    <dbReference type="NCBI Taxonomy" id="630995"/>
    <lineage>
        <taxon>Bacteria</taxon>
        <taxon>Bacillati</taxon>
        <taxon>Actinomycetota</taxon>
        <taxon>Actinomycetes</taxon>
        <taxon>Pseudonocardiales</taxon>
        <taxon>Pseudonocardiaceae</taxon>
        <taxon>Pseudonocardia</taxon>
    </lineage>
</organism>
<dbReference type="PANTHER" id="PTHR42659:SF2">
    <property type="entry name" value="XANTHINE DEHYDROGENASE SUBUNIT C-RELATED"/>
    <property type="match status" value="1"/>
</dbReference>
<dbReference type="InterPro" id="IPR016169">
    <property type="entry name" value="FAD-bd_PCMH_sub2"/>
</dbReference>
<dbReference type="Gene3D" id="3.30.465.10">
    <property type="match status" value="1"/>
</dbReference>
<dbReference type="Gene3D" id="3.30.43.10">
    <property type="entry name" value="Uridine Diphospho-n-acetylenolpyruvylglucosamine Reductase, domain 2"/>
    <property type="match status" value="1"/>
</dbReference>
<dbReference type="InterPro" id="IPR002346">
    <property type="entry name" value="Mopterin_DH_FAD-bd"/>
</dbReference>
<dbReference type="SMART" id="SM01092">
    <property type="entry name" value="CO_deh_flav_C"/>
    <property type="match status" value="1"/>
</dbReference>
<dbReference type="InterPro" id="IPR016166">
    <property type="entry name" value="FAD-bd_PCMH"/>
</dbReference>
<evidence type="ECO:0000259" key="4">
    <source>
        <dbReference type="PROSITE" id="PS51387"/>
    </source>
</evidence>
<keyword evidence="3" id="KW-0560">Oxidoreductase</keyword>
<keyword evidence="2" id="KW-0274">FAD</keyword>